<dbReference type="AlphaFoldDB" id="A0A2U8Q2Y2"/>
<dbReference type="RefSeq" id="WP_094893216.1">
    <property type="nucleotide sequence ID" value="NZ_CP029426.2"/>
</dbReference>
<dbReference type="GO" id="GO:0042158">
    <property type="term" value="P:lipoprotein biosynthetic process"/>
    <property type="evidence" value="ECO:0007669"/>
    <property type="project" value="InterPro"/>
</dbReference>
<evidence type="ECO:0000313" key="8">
    <source>
        <dbReference type="EMBL" id="AWM04342.1"/>
    </source>
</evidence>
<keyword evidence="2" id="KW-1003">Cell membrane</keyword>
<evidence type="ECO:0000256" key="3">
    <source>
        <dbReference type="ARBA" id="ARBA00022679"/>
    </source>
</evidence>
<comment type="similarity">
    <text evidence="1">Belongs to the Lgt family.</text>
</comment>
<feature type="transmembrane region" description="Helical" evidence="7">
    <location>
        <begin position="6"/>
        <end position="25"/>
    </location>
</feature>
<feature type="transmembrane region" description="Helical" evidence="7">
    <location>
        <begin position="207"/>
        <end position="226"/>
    </location>
</feature>
<dbReference type="Pfam" id="PF01790">
    <property type="entry name" value="LGT"/>
    <property type="match status" value="1"/>
</dbReference>
<protein>
    <submittedName>
        <fullName evidence="8">Diacylglyceryl transferase</fullName>
    </submittedName>
</protein>
<dbReference type="GO" id="GO:0005886">
    <property type="term" value="C:plasma membrane"/>
    <property type="evidence" value="ECO:0007669"/>
    <property type="project" value="InterPro"/>
</dbReference>
<dbReference type="OrthoDB" id="871140at2"/>
<keyword evidence="6 7" id="KW-0472">Membrane</keyword>
<evidence type="ECO:0000256" key="2">
    <source>
        <dbReference type="ARBA" id="ARBA00022475"/>
    </source>
</evidence>
<feature type="transmembrane region" description="Helical" evidence="7">
    <location>
        <begin position="147"/>
        <end position="164"/>
    </location>
</feature>
<feature type="transmembrane region" description="Helical" evidence="7">
    <location>
        <begin position="101"/>
        <end position="120"/>
    </location>
</feature>
<organism evidence="8 9">
    <name type="scientific">Bradyrhizobium amphicarpaeae</name>
    <dbReference type="NCBI Taxonomy" id="1404768"/>
    <lineage>
        <taxon>Bacteria</taxon>
        <taxon>Pseudomonadati</taxon>
        <taxon>Pseudomonadota</taxon>
        <taxon>Alphaproteobacteria</taxon>
        <taxon>Hyphomicrobiales</taxon>
        <taxon>Nitrobacteraceae</taxon>
        <taxon>Bradyrhizobium</taxon>
    </lineage>
</organism>
<gene>
    <name evidence="8" type="ORF">CIT40_32780</name>
</gene>
<evidence type="ECO:0000256" key="5">
    <source>
        <dbReference type="ARBA" id="ARBA00022989"/>
    </source>
</evidence>
<evidence type="ECO:0000256" key="4">
    <source>
        <dbReference type="ARBA" id="ARBA00022692"/>
    </source>
</evidence>
<accession>A0A2U8Q2Y2</accession>
<name>A0A2U8Q2Y2_9BRAD</name>
<reference evidence="8 9" key="1">
    <citation type="journal article" date="2017" name="Syst. Appl. Microbiol.">
        <title>Soybeans inoculated with root zone soils of Canadian native legumes harbour diverse and novel Bradyrhizobium spp. that possess agricultural potential.</title>
        <authorList>
            <person name="Bromfield E.S.P."/>
            <person name="Cloutier S."/>
            <person name="Tambong J.T."/>
            <person name="Tran Thi T.V."/>
        </authorList>
    </citation>
    <scope>NUCLEOTIDE SEQUENCE [LARGE SCALE GENOMIC DNA]</scope>
    <source>
        <strain evidence="8 9">39S1MB</strain>
    </source>
</reference>
<dbReference type="EMBL" id="CP029426">
    <property type="protein sequence ID" value="AWM04342.1"/>
    <property type="molecule type" value="Genomic_DNA"/>
</dbReference>
<dbReference type="Proteomes" id="UP000215884">
    <property type="component" value="Chromosome"/>
</dbReference>
<keyword evidence="4 7" id="KW-0812">Transmembrane</keyword>
<keyword evidence="3 8" id="KW-0808">Transferase</keyword>
<sequence length="238" mass="25622">MSGAFLHTVFDIAAWLAAAAAVYWLSRQRLRFPAQSFELPYVAALVFGAGLGAYLFGSANLWLSGESGIARSVEGAIAGGIVAIEFYKWSAGISARTGARFALPLALGIAIGRLGCYFAGLDDFTYGTPTALPFAHDFGDGILRHPVQLYESAAMAAFALLYVLAVVNRNGFVITNGFYLVLVYYGAQRFLWEFLKPYGTLIGPFTLFHLLSLSILLYAGVMLATAPKARPIQSELLA</sequence>
<evidence type="ECO:0000256" key="6">
    <source>
        <dbReference type="ARBA" id="ARBA00023136"/>
    </source>
</evidence>
<reference evidence="8 9" key="2">
    <citation type="journal article" date="2019" name="Int. J. Syst. Evol. Microbiol.">
        <title>Description and complete genome sequence of Bradyrhizobium amphicarpaeae sp. nov., harbouring photosystem and nitrogen-fixation genes.</title>
        <authorList>
            <person name="Bromfield E.S.P."/>
            <person name="Cloutier S."/>
            <person name="Nguyen H.D.T."/>
        </authorList>
    </citation>
    <scope>NUCLEOTIDE SEQUENCE [LARGE SCALE GENOMIC DNA]</scope>
    <source>
        <strain evidence="8 9">39S1MB</strain>
    </source>
</reference>
<dbReference type="PANTHER" id="PTHR30589:SF0">
    <property type="entry name" value="PHOSPHATIDYLGLYCEROL--PROLIPOPROTEIN DIACYLGLYCERYL TRANSFERASE"/>
    <property type="match status" value="1"/>
</dbReference>
<keyword evidence="9" id="KW-1185">Reference proteome</keyword>
<dbReference type="GO" id="GO:0008961">
    <property type="term" value="F:phosphatidylglycerol-prolipoprotein diacylglyceryl transferase activity"/>
    <property type="evidence" value="ECO:0007669"/>
    <property type="project" value="InterPro"/>
</dbReference>
<evidence type="ECO:0000256" key="1">
    <source>
        <dbReference type="ARBA" id="ARBA00007150"/>
    </source>
</evidence>
<evidence type="ECO:0000256" key="7">
    <source>
        <dbReference type="SAM" id="Phobius"/>
    </source>
</evidence>
<dbReference type="PANTHER" id="PTHR30589">
    <property type="entry name" value="PROLIPOPROTEIN DIACYLGLYCERYL TRANSFERASE"/>
    <property type="match status" value="1"/>
</dbReference>
<feature type="transmembrane region" description="Helical" evidence="7">
    <location>
        <begin position="171"/>
        <end position="187"/>
    </location>
</feature>
<feature type="transmembrane region" description="Helical" evidence="7">
    <location>
        <begin position="69"/>
        <end position="89"/>
    </location>
</feature>
<evidence type="ECO:0000313" key="9">
    <source>
        <dbReference type="Proteomes" id="UP000215884"/>
    </source>
</evidence>
<dbReference type="KEGG" id="brq:CIT40_32780"/>
<keyword evidence="5 7" id="KW-1133">Transmembrane helix</keyword>
<feature type="transmembrane region" description="Helical" evidence="7">
    <location>
        <begin position="37"/>
        <end position="57"/>
    </location>
</feature>
<dbReference type="InterPro" id="IPR001640">
    <property type="entry name" value="Lgt"/>
</dbReference>
<proteinExistence type="inferred from homology"/>